<dbReference type="InterPro" id="IPR013087">
    <property type="entry name" value="Znf_C2H2_type"/>
</dbReference>
<dbReference type="PROSITE" id="PS50157">
    <property type="entry name" value="ZINC_FINGER_C2H2_2"/>
    <property type="match status" value="2"/>
</dbReference>
<dbReference type="EMBL" id="ML991777">
    <property type="protein sequence ID" value="KAF2237994.1"/>
    <property type="molecule type" value="Genomic_DNA"/>
</dbReference>
<feature type="compositionally biased region" description="Basic and acidic residues" evidence="8">
    <location>
        <begin position="654"/>
        <end position="664"/>
    </location>
</feature>
<evidence type="ECO:0000256" key="8">
    <source>
        <dbReference type="SAM" id="MobiDB-lite"/>
    </source>
</evidence>
<feature type="domain" description="C2H2-type" evidence="10">
    <location>
        <begin position="864"/>
        <end position="890"/>
    </location>
</feature>
<dbReference type="InterPro" id="IPR015500">
    <property type="entry name" value="Peptidase_S8_subtilisin-rel"/>
</dbReference>
<dbReference type="Proteomes" id="UP000800092">
    <property type="component" value="Unassembled WGS sequence"/>
</dbReference>
<dbReference type="CDD" id="cd04077">
    <property type="entry name" value="Peptidases_S8_PCSK9_ProteinaseK_like"/>
    <property type="match status" value="1"/>
</dbReference>
<feature type="region of interest" description="Disordered" evidence="8">
    <location>
        <begin position="25"/>
        <end position="50"/>
    </location>
</feature>
<dbReference type="PROSITE" id="PS00137">
    <property type="entry name" value="SUBTILASE_HIS"/>
    <property type="match status" value="1"/>
</dbReference>
<dbReference type="GO" id="GO:0008270">
    <property type="term" value="F:zinc ion binding"/>
    <property type="evidence" value="ECO:0007669"/>
    <property type="project" value="UniProtKB-KW"/>
</dbReference>
<dbReference type="PRINTS" id="PR00723">
    <property type="entry name" value="SUBTILISIN"/>
</dbReference>
<keyword evidence="5" id="KW-0863">Zinc-finger</keyword>
<feature type="region of interest" description="Disordered" evidence="8">
    <location>
        <begin position="630"/>
        <end position="664"/>
    </location>
</feature>
<feature type="active site" description="Charge relay system" evidence="6">
    <location>
        <position position="178"/>
    </location>
</feature>
<dbReference type="SMART" id="SM00355">
    <property type="entry name" value="ZnF_C2H2"/>
    <property type="match status" value="2"/>
</dbReference>
<dbReference type="OrthoDB" id="206201at2759"/>
<dbReference type="InterPro" id="IPR036852">
    <property type="entry name" value="Peptidase_S8/S53_dom_sf"/>
</dbReference>
<keyword evidence="5" id="KW-0862">Zinc</keyword>
<dbReference type="InterPro" id="IPR000209">
    <property type="entry name" value="Peptidase_S8/S53_dom"/>
</dbReference>
<dbReference type="SUPFAM" id="SSF52743">
    <property type="entry name" value="Subtilisin-like"/>
    <property type="match status" value="1"/>
</dbReference>
<keyword evidence="2 6" id="KW-0645">Protease</keyword>
<dbReference type="PANTHER" id="PTHR43806:SF11">
    <property type="entry name" value="CEREVISIN-RELATED"/>
    <property type="match status" value="1"/>
</dbReference>
<feature type="active site" description="Charge relay system" evidence="6">
    <location>
        <position position="372"/>
    </location>
</feature>
<dbReference type="InterPro" id="IPR034193">
    <property type="entry name" value="PCSK9_ProteinaseK-like"/>
</dbReference>
<feature type="region of interest" description="Disordered" evidence="8">
    <location>
        <begin position="822"/>
        <end position="858"/>
    </location>
</feature>
<evidence type="ECO:0000256" key="4">
    <source>
        <dbReference type="ARBA" id="ARBA00022825"/>
    </source>
</evidence>
<feature type="region of interest" description="Disordered" evidence="8">
    <location>
        <begin position="466"/>
        <end position="491"/>
    </location>
</feature>
<proteinExistence type="inferred from homology"/>
<feature type="compositionally biased region" description="Polar residues" evidence="8">
    <location>
        <begin position="635"/>
        <end position="653"/>
    </location>
</feature>
<evidence type="ECO:0000256" key="2">
    <source>
        <dbReference type="ARBA" id="ARBA00022670"/>
    </source>
</evidence>
<dbReference type="PROSITE" id="PS51892">
    <property type="entry name" value="SUBTILASE"/>
    <property type="match status" value="1"/>
</dbReference>
<name>A0A6A6HIM4_VIRVR</name>
<keyword evidence="4 6" id="KW-0720">Serine protease</keyword>
<feature type="active site" description="Charge relay system" evidence="6">
    <location>
        <position position="208"/>
    </location>
</feature>
<dbReference type="PROSITE" id="PS00028">
    <property type="entry name" value="ZINC_FINGER_C2H2_1"/>
    <property type="match status" value="1"/>
</dbReference>
<dbReference type="PANTHER" id="PTHR43806">
    <property type="entry name" value="PEPTIDASE S8"/>
    <property type="match status" value="1"/>
</dbReference>
<evidence type="ECO:0000256" key="7">
    <source>
        <dbReference type="RuleBase" id="RU003355"/>
    </source>
</evidence>
<dbReference type="GO" id="GO:0004252">
    <property type="term" value="F:serine-type endopeptidase activity"/>
    <property type="evidence" value="ECO:0007669"/>
    <property type="project" value="UniProtKB-UniRule"/>
</dbReference>
<evidence type="ECO:0000313" key="12">
    <source>
        <dbReference type="Proteomes" id="UP000800092"/>
    </source>
</evidence>
<keyword evidence="12" id="KW-1185">Reference proteome</keyword>
<dbReference type="InterPro" id="IPR050131">
    <property type="entry name" value="Peptidase_S8_subtilisin-like"/>
</dbReference>
<reference evidence="11" key="1">
    <citation type="journal article" date="2020" name="Stud. Mycol.">
        <title>101 Dothideomycetes genomes: a test case for predicting lifestyles and emergence of pathogens.</title>
        <authorList>
            <person name="Haridas S."/>
            <person name="Albert R."/>
            <person name="Binder M."/>
            <person name="Bloem J."/>
            <person name="Labutti K."/>
            <person name="Salamov A."/>
            <person name="Andreopoulos B."/>
            <person name="Baker S."/>
            <person name="Barry K."/>
            <person name="Bills G."/>
            <person name="Bluhm B."/>
            <person name="Cannon C."/>
            <person name="Castanera R."/>
            <person name="Culley D."/>
            <person name="Daum C."/>
            <person name="Ezra D."/>
            <person name="Gonzalez J."/>
            <person name="Henrissat B."/>
            <person name="Kuo A."/>
            <person name="Liang C."/>
            <person name="Lipzen A."/>
            <person name="Lutzoni F."/>
            <person name="Magnuson J."/>
            <person name="Mondo S."/>
            <person name="Nolan M."/>
            <person name="Ohm R."/>
            <person name="Pangilinan J."/>
            <person name="Park H.-J."/>
            <person name="Ramirez L."/>
            <person name="Alfaro M."/>
            <person name="Sun H."/>
            <person name="Tritt A."/>
            <person name="Yoshinaga Y."/>
            <person name="Zwiers L.-H."/>
            <person name="Turgeon B."/>
            <person name="Goodwin S."/>
            <person name="Spatafora J."/>
            <person name="Crous P."/>
            <person name="Grigoriev I."/>
        </authorList>
    </citation>
    <scope>NUCLEOTIDE SEQUENCE</scope>
    <source>
        <strain evidence="11">Tuck. ex Michener</strain>
    </source>
</reference>
<dbReference type="InterPro" id="IPR023828">
    <property type="entry name" value="Peptidase_S8_Ser-AS"/>
</dbReference>
<dbReference type="Pfam" id="PF00082">
    <property type="entry name" value="Peptidase_S8"/>
    <property type="match status" value="1"/>
</dbReference>
<evidence type="ECO:0000256" key="6">
    <source>
        <dbReference type="PROSITE-ProRule" id="PRU01240"/>
    </source>
</evidence>
<keyword evidence="9" id="KW-0732">Signal</keyword>
<evidence type="ECO:0000256" key="3">
    <source>
        <dbReference type="ARBA" id="ARBA00022801"/>
    </source>
</evidence>
<gene>
    <name evidence="11" type="ORF">EV356DRAFT_529489</name>
</gene>
<protein>
    <submittedName>
        <fullName evidence="11">Subtilisin-like protein</fullName>
    </submittedName>
</protein>
<keyword evidence="3 6" id="KW-0378">Hydrolase</keyword>
<accession>A0A6A6HIM4</accession>
<organism evidence="11 12">
    <name type="scientific">Viridothelium virens</name>
    <name type="common">Speckled blister lichen</name>
    <name type="synonym">Trypethelium virens</name>
    <dbReference type="NCBI Taxonomy" id="1048519"/>
    <lineage>
        <taxon>Eukaryota</taxon>
        <taxon>Fungi</taxon>
        <taxon>Dikarya</taxon>
        <taxon>Ascomycota</taxon>
        <taxon>Pezizomycotina</taxon>
        <taxon>Dothideomycetes</taxon>
        <taxon>Dothideomycetes incertae sedis</taxon>
        <taxon>Trypetheliales</taxon>
        <taxon>Trypetheliaceae</taxon>
        <taxon>Viridothelium</taxon>
    </lineage>
</organism>
<feature type="chain" id="PRO_5025435018" evidence="9">
    <location>
        <begin position="20"/>
        <end position="926"/>
    </location>
</feature>
<feature type="domain" description="C2H2-type" evidence="10">
    <location>
        <begin position="893"/>
        <end position="918"/>
    </location>
</feature>
<dbReference type="Gene3D" id="3.40.50.200">
    <property type="entry name" value="Peptidase S8/S53 domain"/>
    <property type="match status" value="1"/>
</dbReference>
<feature type="signal peptide" evidence="9">
    <location>
        <begin position="1"/>
        <end position="19"/>
    </location>
</feature>
<dbReference type="FunFam" id="3.40.50.200:FF:000007">
    <property type="entry name" value="Subtilisin-like serine protease"/>
    <property type="match status" value="1"/>
</dbReference>
<sequence length="926" mass="99004">MRISSSLSILFICAPLALAIPSDPTQSNTTSFPASNAGGTIHPNSTSLSHSSGGAEHIVLFNSSAPVPPQVEEVLSRLGLSSNHSDVRYTFNNSAFRGFAANMKSHCINALNNMTDVSVVEETIHIESRSEIARSNSPWGLQRISSQSAVSGNVGTMSFTYSYDDPKLGSGVDIYIVDTGINTQHAAFEGRARMGFSFEQDATDQDGHGTHVSGTAASAVFGVASQANLIGVKVLGANGTGLSSDTIAGMDWVIQQHDARQSEQGYVGSVMSMSWGLSAVTPSVDQAVSAAVKAGVHVSVAAGNDGKDACNYSPASAGGSGPAITVGSIGMSDAVSSFSNTGSCVDIYAPGEDVVSAWIGGDNIVNTLSGTSMATPHVTGVMAYLMASNATLAGSPAALKQYLTSSSTGGKIKGDKAGGQQTILNNGIAGAGLSGILELSKQFYQCIPENLVAKWDGLMSRAYSKRDRREKIREAVTASESMPHKDRLQEPKPSFVSNLKASAQGLSKGLLGGTSAGLEGGASSPLAASATKTQTYSNGHRNYRLCSEKLALLPKRTHIRNHAHEGFRSKSPKGFEGDAIQKSEDETNLQFDFQAFLQGNQNITPATPIEHFDLPGNSKTRPIIDRKGEPVIPTWESTPTDTALSGSSSGRNNYDQHHSARDGHFSLEDGSEVRMLLPDTNLNTDLTPMDRNYSKSPETAMEQLPAPDEQGFVDTSHAELPKPSYQRGICTEGLSNTSAYGANADELLSDWKHVLDCYTNGIWGDLLPAMNAAKTEVNASGISQQKTGYLKMSASRRLDLLCGHIARGTVQNSPRHVWPIEDHSKPDSRGQNQPKYVNYTNTHRSNNQTQTSQKDEEEMPVAPFHCPWISCHHRFRNSSEMLVHTDAHSNVSYECAHTECGALFDERKRWAEHLQEAHHNLIGINS</sequence>
<evidence type="ECO:0000256" key="5">
    <source>
        <dbReference type="PROSITE-ProRule" id="PRU00042"/>
    </source>
</evidence>
<dbReference type="PROSITE" id="PS00136">
    <property type="entry name" value="SUBTILASE_ASP"/>
    <property type="match status" value="1"/>
</dbReference>
<evidence type="ECO:0000256" key="1">
    <source>
        <dbReference type="ARBA" id="ARBA00011073"/>
    </source>
</evidence>
<dbReference type="AlphaFoldDB" id="A0A6A6HIM4"/>
<feature type="compositionally biased region" description="Polar residues" evidence="8">
    <location>
        <begin position="829"/>
        <end position="852"/>
    </location>
</feature>
<dbReference type="InterPro" id="IPR022398">
    <property type="entry name" value="Peptidase_S8_His-AS"/>
</dbReference>
<evidence type="ECO:0000259" key="10">
    <source>
        <dbReference type="PROSITE" id="PS50157"/>
    </source>
</evidence>
<dbReference type="GO" id="GO:0006508">
    <property type="term" value="P:proteolysis"/>
    <property type="evidence" value="ECO:0007669"/>
    <property type="project" value="UniProtKB-KW"/>
</dbReference>
<dbReference type="PROSITE" id="PS00138">
    <property type="entry name" value="SUBTILASE_SER"/>
    <property type="match status" value="1"/>
</dbReference>
<keyword evidence="5" id="KW-0479">Metal-binding</keyword>
<evidence type="ECO:0000256" key="9">
    <source>
        <dbReference type="SAM" id="SignalP"/>
    </source>
</evidence>
<comment type="similarity">
    <text evidence="1 6 7">Belongs to the peptidase S8 family.</text>
</comment>
<dbReference type="InterPro" id="IPR023827">
    <property type="entry name" value="Peptidase_S8_Asp-AS"/>
</dbReference>
<evidence type="ECO:0000313" key="11">
    <source>
        <dbReference type="EMBL" id="KAF2237994.1"/>
    </source>
</evidence>